<keyword evidence="1" id="KW-1133">Transmembrane helix</keyword>
<evidence type="ECO:0000313" key="2">
    <source>
        <dbReference type="EMBL" id="ANB16723.1"/>
    </source>
</evidence>
<dbReference type="PATRIC" id="fig|1300342.3.peg.673"/>
<dbReference type="STRING" id="1300342.I596_687"/>
<sequence length="225" mass="24773">MSLMPLIVTLFVIAAVCLALGLGQAVAARRRWSARRRLRAGARAVWSVSFLAIGLAGLLSGLALLGYRRLTDEALVAQIATQRLGDQRYALRIELPDGNARTAELTGDQWQLDARVIKWRPAAVMLGAPPLYRIDRLTGRYRLASQATERPPAVVDLAPRNPLDLWSLKHRYPRWLPWIDADFGSAAYLPMVDGGRFVVTLAPTGGLVARPADAATEERLREAGW</sequence>
<keyword evidence="1" id="KW-0812">Transmembrane</keyword>
<evidence type="ECO:0000256" key="1">
    <source>
        <dbReference type="SAM" id="Phobius"/>
    </source>
</evidence>
<dbReference type="KEGG" id="dko:I596_687"/>
<dbReference type="AlphaFoldDB" id="A0A167GM65"/>
<accession>A0A167GM65</accession>
<dbReference type="Proteomes" id="UP000076830">
    <property type="component" value="Chromosome"/>
</dbReference>
<keyword evidence="3" id="KW-1185">Reference proteome</keyword>
<reference evidence="2 3" key="1">
    <citation type="submission" date="2016-04" db="EMBL/GenBank/DDBJ databases">
        <title>Complete genome sequence of Dokdonella koreensis DS-123T.</title>
        <authorList>
            <person name="Kim J.F."/>
            <person name="Lee H."/>
            <person name="Kwak M.-J."/>
        </authorList>
    </citation>
    <scope>NUCLEOTIDE SEQUENCE [LARGE SCALE GENOMIC DNA]</scope>
    <source>
        <strain evidence="2 3">DS-123</strain>
    </source>
</reference>
<dbReference type="EMBL" id="CP015249">
    <property type="protein sequence ID" value="ANB16723.1"/>
    <property type="molecule type" value="Genomic_DNA"/>
</dbReference>
<organism evidence="2 3">
    <name type="scientific">Dokdonella koreensis DS-123</name>
    <dbReference type="NCBI Taxonomy" id="1300342"/>
    <lineage>
        <taxon>Bacteria</taxon>
        <taxon>Pseudomonadati</taxon>
        <taxon>Pseudomonadota</taxon>
        <taxon>Gammaproteobacteria</taxon>
        <taxon>Lysobacterales</taxon>
        <taxon>Rhodanobacteraceae</taxon>
        <taxon>Dokdonella</taxon>
    </lineage>
</organism>
<protein>
    <submittedName>
        <fullName evidence="2">Membrane protein</fullName>
    </submittedName>
</protein>
<gene>
    <name evidence="2" type="ORF">I596_687</name>
</gene>
<proteinExistence type="predicted"/>
<name>A0A167GM65_9GAMM</name>
<feature type="transmembrane region" description="Helical" evidence="1">
    <location>
        <begin position="43"/>
        <end position="65"/>
    </location>
</feature>
<evidence type="ECO:0000313" key="3">
    <source>
        <dbReference type="Proteomes" id="UP000076830"/>
    </source>
</evidence>
<keyword evidence="1" id="KW-0472">Membrane</keyword>